<evidence type="ECO:0000313" key="1">
    <source>
        <dbReference type="EMBL" id="OUS09324.1"/>
    </source>
</evidence>
<evidence type="ECO:0000313" key="2">
    <source>
        <dbReference type="Proteomes" id="UP000196102"/>
    </source>
</evidence>
<dbReference type="RefSeq" id="WP_303688084.1">
    <property type="nucleotide sequence ID" value="NZ_CAJXYO010000034.1"/>
</dbReference>
<organism evidence="1 2">
    <name type="scientific">Nonlabens dokdonensis</name>
    <dbReference type="NCBI Taxonomy" id="328515"/>
    <lineage>
        <taxon>Bacteria</taxon>
        <taxon>Pseudomonadati</taxon>
        <taxon>Bacteroidota</taxon>
        <taxon>Flavobacteriia</taxon>
        <taxon>Flavobacteriales</taxon>
        <taxon>Flavobacteriaceae</taxon>
        <taxon>Nonlabens</taxon>
    </lineage>
</organism>
<proteinExistence type="predicted"/>
<dbReference type="Proteomes" id="UP000196102">
    <property type="component" value="Unassembled WGS sequence"/>
</dbReference>
<sequence>MNDLIALINLLNDDEVAAFLAFAKARNQRTDVKNIQLFQLLQKGARVDLDIKIYGKPNKNALHALSNRLKESLIEFTAIQGFSTESQEEMQLFKLLLAARIFLEQGQLSLGFKTLHKAKSKAQSLDLYAVLQEIYQTHIQYVHLDAKNDIEEIIVAYQYNEQLYLKESRMVMAYATVQKALKAHPPNIFEEIKKQMGRFDILIDQNLSFKSLYQLMNIATEAATLKSDYASVSIFMNHVYNIVENKQHLADKHLYYHLEIIYLMAGTCFRNRDFTRSQELLDQLYLEMQKQKGKFKSQFHERYQLLKALNLNYTGEAQKVLKELNEIKKPSLSTRLAHVMVLFQQEKLNLARKTMKELYHSDVFYEKKEGFLWVIQKNILEILIYIELQQPDLVESRMKSFMKRFKKRLEQINEHRVISFMKLLQFYFDKPYEITNDEFLTKVEQSFEWKTANQEDIFVMSFYAYLKAKMENKTMYQTTLELVIQD</sequence>
<name>A0A1Z8AG45_9FLAO</name>
<reference evidence="2" key="1">
    <citation type="journal article" date="2017" name="Proc. Natl. Acad. Sci. U.S.A.">
        <title>Simulation of Deepwater Horizon oil plume reveals substrate specialization within a complex community of hydrocarbon-degraders.</title>
        <authorList>
            <person name="Hu P."/>
            <person name="Dubinsky E.A."/>
            <person name="Probst A.J."/>
            <person name="Wang J."/>
            <person name="Sieber C.M.K."/>
            <person name="Tom L.M."/>
            <person name="Gardinali P."/>
            <person name="Banfield J.F."/>
            <person name="Atlas R.M."/>
            <person name="Andersen G.L."/>
        </authorList>
    </citation>
    <scope>NUCLEOTIDE SEQUENCE [LARGE SCALE GENOMIC DNA]</scope>
</reference>
<protein>
    <submittedName>
        <fullName evidence="1">Uncharacterized protein</fullName>
    </submittedName>
</protein>
<comment type="caution">
    <text evidence="1">The sequence shown here is derived from an EMBL/GenBank/DDBJ whole genome shotgun (WGS) entry which is preliminary data.</text>
</comment>
<dbReference type="EMBL" id="MAAX01000214">
    <property type="protein sequence ID" value="OUS09324.1"/>
    <property type="molecule type" value="Genomic_DNA"/>
</dbReference>
<dbReference type="AlphaFoldDB" id="A0A1Z8AG45"/>
<accession>A0A1Z8AG45</accession>
<gene>
    <name evidence="1" type="ORF">A9Q93_14095</name>
</gene>